<reference evidence="1" key="1">
    <citation type="submission" date="2021-08" db="EMBL/GenBank/DDBJ databases">
        <title>The first chromosome-level gecko genome reveals the dynamic sex chromosomes of Neotropical dwarf geckos (Sphaerodactylidae: Sphaerodactylus).</title>
        <authorList>
            <person name="Pinto B.J."/>
            <person name="Keating S.E."/>
            <person name="Gamble T."/>
        </authorList>
    </citation>
    <scope>NUCLEOTIDE SEQUENCE</scope>
    <source>
        <strain evidence="1">TG3544</strain>
    </source>
</reference>
<keyword evidence="2" id="KW-1185">Reference proteome</keyword>
<comment type="caution">
    <text evidence="1">The sequence shown here is derived from an EMBL/GenBank/DDBJ whole genome shotgun (WGS) entry which is preliminary data.</text>
</comment>
<dbReference type="EMBL" id="CM037614">
    <property type="protein sequence ID" value="KAH8017292.1"/>
    <property type="molecule type" value="Genomic_DNA"/>
</dbReference>
<sequence>MSPALVGTGGSEDSCLTNDEFVVRSGFRCRCRGGAVKAAAFGFQPVYSPSKLSEQEVPMPVSPLSEAMLCLLIWLLRLLDGPVVACQCDSVPGNHPDEEYSGPADKFQSQLHTM</sequence>
<protein>
    <submittedName>
        <fullName evidence="1">Uncharacterized protein</fullName>
    </submittedName>
</protein>
<accession>A0ACB8GCV7</accession>
<name>A0ACB8GCV7_9SAUR</name>
<evidence type="ECO:0000313" key="2">
    <source>
        <dbReference type="Proteomes" id="UP000827872"/>
    </source>
</evidence>
<proteinExistence type="predicted"/>
<gene>
    <name evidence="1" type="ORF">K3G42_028124</name>
</gene>
<evidence type="ECO:0000313" key="1">
    <source>
        <dbReference type="EMBL" id="KAH8017292.1"/>
    </source>
</evidence>
<organism evidence="1 2">
    <name type="scientific">Sphaerodactylus townsendi</name>
    <dbReference type="NCBI Taxonomy" id="933632"/>
    <lineage>
        <taxon>Eukaryota</taxon>
        <taxon>Metazoa</taxon>
        <taxon>Chordata</taxon>
        <taxon>Craniata</taxon>
        <taxon>Vertebrata</taxon>
        <taxon>Euteleostomi</taxon>
        <taxon>Lepidosauria</taxon>
        <taxon>Squamata</taxon>
        <taxon>Bifurcata</taxon>
        <taxon>Gekkota</taxon>
        <taxon>Sphaerodactylidae</taxon>
        <taxon>Sphaerodactylus</taxon>
    </lineage>
</organism>
<dbReference type="Proteomes" id="UP000827872">
    <property type="component" value="Linkage Group LG01"/>
</dbReference>